<dbReference type="Proteomes" id="UP000664144">
    <property type="component" value="Unassembled WGS sequence"/>
</dbReference>
<dbReference type="RefSeq" id="WP_206983029.1">
    <property type="nucleotide sequence ID" value="NZ_JAFLQZ010000003.1"/>
</dbReference>
<evidence type="ECO:0000256" key="1">
    <source>
        <dbReference type="SAM" id="MobiDB-lite"/>
    </source>
</evidence>
<evidence type="ECO:0000313" key="2">
    <source>
        <dbReference type="EMBL" id="MBO0357671.1"/>
    </source>
</evidence>
<dbReference type="AlphaFoldDB" id="A0A939JA31"/>
<sequence length="178" mass="18744">MTTHQDSNELNRPTDPAQLGADQGPGLTPQEDPQDMSTVVTDANDNATNSASQPQSHNEHSASTQASDFNQLRRQGAEGTADNSRAVGQGEGMGRAGFNGDEDRGYDSSGHRGGLGTSGGPEDLTDRQFDEKQNPFAGGYGGGNYAQPDEADSQRMGMNRSAPPANADAQQNDMEEKS</sequence>
<feature type="compositionally biased region" description="Basic and acidic residues" evidence="1">
    <location>
        <begin position="101"/>
        <end position="110"/>
    </location>
</feature>
<evidence type="ECO:0000313" key="3">
    <source>
        <dbReference type="Proteomes" id="UP000664144"/>
    </source>
</evidence>
<gene>
    <name evidence="2" type="ORF">J0X19_06915</name>
</gene>
<accession>A0A939JA31</accession>
<feature type="compositionally biased region" description="Basic and acidic residues" evidence="1">
    <location>
        <begin position="124"/>
        <end position="133"/>
    </location>
</feature>
<feature type="region of interest" description="Disordered" evidence="1">
    <location>
        <begin position="1"/>
        <end position="178"/>
    </location>
</feature>
<proteinExistence type="predicted"/>
<comment type="caution">
    <text evidence="2">The sequence shown here is derived from an EMBL/GenBank/DDBJ whole genome shotgun (WGS) entry which is preliminary data.</text>
</comment>
<keyword evidence="3" id="KW-1185">Reference proteome</keyword>
<feature type="compositionally biased region" description="Polar residues" evidence="1">
    <location>
        <begin position="35"/>
        <end position="73"/>
    </location>
</feature>
<feature type="compositionally biased region" description="Polar residues" evidence="1">
    <location>
        <begin position="1"/>
        <end position="11"/>
    </location>
</feature>
<reference evidence="2" key="1">
    <citation type="submission" date="2021-03" db="EMBL/GenBank/DDBJ databases">
        <authorList>
            <person name="Kim M.K."/>
        </authorList>
    </citation>
    <scope>NUCLEOTIDE SEQUENCE</scope>
    <source>
        <strain evidence="2">BT186</strain>
    </source>
</reference>
<protein>
    <submittedName>
        <fullName evidence="2">Uncharacterized protein</fullName>
    </submittedName>
</protein>
<organism evidence="2 3">
    <name type="scientific">Hymenobacter telluris</name>
    <dbReference type="NCBI Taxonomy" id="2816474"/>
    <lineage>
        <taxon>Bacteria</taxon>
        <taxon>Pseudomonadati</taxon>
        <taxon>Bacteroidota</taxon>
        <taxon>Cytophagia</taxon>
        <taxon>Cytophagales</taxon>
        <taxon>Hymenobacteraceae</taxon>
        <taxon>Hymenobacter</taxon>
    </lineage>
</organism>
<name>A0A939JA31_9BACT</name>
<dbReference type="EMBL" id="JAFLQZ010000003">
    <property type="protein sequence ID" value="MBO0357671.1"/>
    <property type="molecule type" value="Genomic_DNA"/>
</dbReference>